<organism evidence="1 2">
    <name type="scientific">Solanum commersonii</name>
    <name type="common">Commerson's wild potato</name>
    <name type="synonym">Commerson's nightshade</name>
    <dbReference type="NCBI Taxonomy" id="4109"/>
    <lineage>
        <taxon>Eukaryota</taxon>
        <taxon>Viridiplantae</taxon>
        <taxon>Streptophyta</taxon>
        <taxon>Embryophyta</taxon>
        <taxon>Tracheophyta</taxon>
        <taxon>Spermatophyta</taxon>
        <taxon>Magnoliopsida</taxon>
        <taxon>eudicotyledons</taxon>
        <taxon>Gunneridae</taxon>
        <taxon>Pentapetalae</taxon>
        <taxon>asterids</taxon>
        <taxon>lamiids</taxon>
        <taxon>Solanales</taxon>
        <taxon>Solanaceae</taxon>
        <taxon>Solanoideae</taxon>
        <taxon>Solaneae</taxon>
        <taxon>Solanum</taxon>
    </lineage>
</organism>
<protein>
    <submittedName>
        <fullName evidence="1">Uncharacterized protein</fullName>
    </submittedName>
</protein>
<dbReference type="EMBL" id="JACXVP010000001">
    <property type="protein sequence ID" value="KAG5631080.1"/>
    <property type="molecule type" value="Genomic_DNA"/>
</dbReference>
<gene>
    <name evidence="1" type="ORF">H5410_002797</name>
</gene>
<keyword evidence="2" id="KW-1185">Reference proteome</keyword>
<dbReference type="Proteomes" id="UP000824120">
    <property type="component" value="Chromosome 1"/>
</dbReference>
<evidence type="ECO:0000313" key="1">
    <source>
        <dbReference type="EMBL" id="KAG5631080.1"/>
    </source>
</evidence>
<reference evidence="1 2" key="1">
    <citation type="submission" date="2020-09" db="EMBL/GenBank/DDBJ databases">
        <title>De no assembly of potato wild relative species, Solanum commersonii.</title>
        <authorList>
            <person name="Cho K."/>
        </authorList>
    </citation>
    <scope>NUCLEOTIDE SEQUENCE [LARGE SCALE GENOMIC DNA]</scope>
    <source>
        <strain evidence="1">LZ3.2</strain>
        <tissue evidence="1">Leaf</tissue>
    </source>
</reference>
<sequence length="93" mass="10837">MTRRLVLLLSHCCIVLAFSIFTFWTIGWHSVASQNYSMKRDCSFHHLFDPLPSGLCILEQRTESVLSVNRRRCLAMLRLQLLHSFQPFCSFCA</sequence>
<accession>A0A9J6B368</accession>
<name>A0A9J6B368_SOLCO</name>
<evidence type="ECO:0000313" key="2">
    <source>
        <dbReference type="Proteomes" id="UP000824120"/>
    </source>
</evidence>
<proteinExistence type="predicted"/>
<comment type="caution">
    <text evidence="1">The sequence shown here is derived from an EMBL/GenBank/DDBJ whole genome shotgun (WGS) entry which is preliminary data.</text>
</comment>
<dbReference type="AlphaFoldDB" id="A0A9J6B368"/>